<dbReference type="AlphaFoldDB" id="A0A170PTX7"/>
<sequence length="194" mass="21530">MFAIIARIFVIGAGVFLPMACASVPVTSLPKLAALDPTTMDASQVEVAVRAPDDYDLPEDAATLVLSVWQEEGDKTREELFHLVPVPDAPTRFLNKRAKAGFMIHRLHIHPKDAPRMDDFRAHMLSLKEAPGQKSLSVSVTTRPCLKPGANPFKDPRVAIYLRPAQDEEYFTLVKERKVSIEMPDGDARYCATD</sequence>
<organism evidence="1">
    <name type="scientific">hydrothermal vent metagenome</name>
    <dbReference type="NCBI Taxonomy" id="652676"/>
    <lineage>
        <taxon>unclassified sequences</taxon>
        <taxon>metagenomes</taxon>
        <taxon>ecological metagenomes</taxon>
    </lineage>
</organism>
<proteinExistence type="predicted"/>
<gene>
    <name evidence="1" type="ORF">MGWOODY_Hyp1478</name>
</gene>
<name>A0A170PTX7_9ZZZZ</name>
<dbReference type="EMBL" id="CZQD01000034">
    <property type="protein sequence ID" value="CUS57016.1"/>
    <property type="molecule type" value="Genomic_DNA"/>
</dbReference>
<protein>
    <submittedName>
        <fullName evidence="1">Uncharacterized protein</fullName>
    </submittedName>
</protein>
<accession>A0A170PTX7</accession>
<reference evidence="1" key="1">
    <citation type="submission" date="2015-10" db="EMBL/GenBank/DDBJ databases">
        <authorList>
            <person name="Gilbert D.G."/>
        </authorList>
    </citation>
    <scope>NUCLEOTIDE SEQUENCE</scope>
</reference>
<evidence type="ECO:0000313" key="1">
    <source>
        <dbReference type="EMBL" id="CUS57016.1"/>
    </source>
</evidence>